<evidence type="ECO:0000313" key="6">
    <source>
        <dbReference type="Proteomes" id="UP001177140"/>
    </source>
</evidence>
<dbReference type="InterPro" id="IPR014722">
    <property type="entry name" value="Rib_uL2_dom2"/>
</dbReference>
<dbReference type="GO" id="GO:0003723">
    <property type="term" value="F:RNA binding"/>
    <property type="evidence" value="ECO:0007669"/>
    <property type="project" value="TreeGrafter"/>
</dbReference>
<evidence type="ECO:0000256" key="3">
    <source>
        <dbReference type="ARBA" id="ARBA00023274"/>
    </source>
</evidence>
<dbReference type="InterPro" id="IPR008991">
    <property type="entry name" value="Translation_prot_SH3-like_sf"/>
</dbReference>
<dbReference type="Proteomes" id="UP001177140">
    <property type="component" value="Unassembled WGS sequence"/>
</dbReference>
<dbReference type="Gene3D" id="4.10.950.10">
    <property type="entry name" value="Ribosomal protein L2, domain 3"/>
    <property type="match status" value="1"/>
</dbReference>
<dbReference type="EMBL" id="JAJJMA010053002">
    <property type="protein sequence ID" value="MCL7026126.1"/>
    <property type="molecule type" value="Genomic_DNA"/>
</dbReference>
<dbReference type="GO" id="GO:0002181">
    <property type="term" value="P:cytoplasmic translation"/>
    <property type="evidence" value="ECO:0007669"/>
    <property type="project" value="TreeGrafter"/>
</dbReference>
<feature type="domain" description="Large ribosomal subunit protein uL2 C-terminal" evidence="4">
    <location>
        <begin position="1"/>
        <end position="121"/>
    </location>
</feature>
<gene>
    <name evidence="5" type="ORF">MKW94_001149</name>
</gene>
<dbReference type="PANTHER" id="PTHR13691:SF16">
    <property type="entry name" value="LARGE RIBOSOMAL SUBUNIT PROTEIN UL2"/>
    <property type="match status" value="1"/>
</dbReference>
<protein>
    <recommendedName>
        <fullName evidence="4">Large ribosomal subunit protein uL2 C-terminal domain-containing protein</fullName>
    </recommendedName>
</protein>
<keyword evidence="2" id="KW-0689">Ribosomal protein</keyword>
<evidence type="ECO:0000256" key="2">
    <source>
        <dbReference type="ARBA" id="ARBA00022980"/>
    </source>
</evidence>
<evidence type="ECO:0000259" key="4">
    <source>
        <dbReference type="SMART" id="SM01382"/>
    </source>
</evidence>
<proteinExistence type="inferred from homology"/>
<reference evidence="5" key="1">
    <citation type="submission" date="2022-03" db="EMBL/GenBank/DDBJ databases">
        <title>A functionally conserved STORR gene fusion in Papaver species that diverged 16.8 million years ago.</title>
        <authorList>
            <person name="Catania T."/>
        </authorList>
    </citation>
    <scope>NUCLEOTIDE SEQUENCE</scope>
    <source>
        <strain evidence="5">S-191538</strain>
    </source>
</reference>
<dbReference type="GO" id="GO:0022625">
    <property type="term" value="C:cytosolic large ribosomal subunit"/>
    <property type="evidence" value="ECO:0007669"/>
    <property type="project" value="TreeGrafter"/>
</dbReference>
<evidence type="ECO:0000256" key="1">
    <source>
        <dbReference type="ARBA" id="ARBA00005636"/>
    </source>
</evidence>
<dbReference type="AlphaFoldDB" id="A0AA41RZ53"/>
<sequence>MVGNVLLLRSIPEGAVVCNVKHHVGVRSTLARASGDNAIVMGHNPDNGTSRIKLPSGANTIVPRLRSLCWKAGNAYHKYRVKRSSWPKFSGVAVNPVEYPHGGGNQQHIGHASTVRNDAPPSQKVCLIAARKTGTSPWTECCSCFSRLVYKYSLGHF</sequence>
<dbReference type="PANTHER" id="PTHR13691">
    <property type="entry name" value="RIBOSOMAL PROTEIN L2"/>
    <property type="match status" value="1"/>
</dbReference>
<keyword evidence="6" id="KW-1185">Reference proteome</keyword>
<evidence type="ECO:0000313" key="5">
    <source>
        <dbReference type="EMBL" id="MCL7026126.1"/>
    </source>
</evidence>
<name>A0AA41RZ53_PAPNU</name>
<keyword evidence="3" id="KW-0687">Ribonucleoprotein</keyword>
<dbReference type="InterPro" id="IPR022669">
    <property type="entry name" value="Ribosomal_uL2_C"/>
</dbReference>
<dbReference type="InterPro" id="IPR002171">
    <property type="entry name" value="Ribosomal_uL2"/>
</dbReference>
<comment type="similarity">
    <text evidence="1">Belongs to the universal ribosomal protein uL2 family.</text>
</comment>
<dbReference type="SUPFAM" id="SSF50104">
    <property type="entry name" value="Translation proteins SH3-like domain"/>
    <property type="match status" value="1"/>
</dbReference>
<accession>A0AA41RZ53</accession>
<dbReference type="Pfam" id="PF03947">
    <property type="entry name" value="Ribosomal_L2_C"/>
    <property type="match status" value="1"/>
</dbReference>
<organism evidence="5 6">
    <name type="scientific">Papaver nudicaule</name>
    <name type="common">Iceland poppy</name>
    <dbReference type="NCBI Taxonomy" id="74823"/>
    <lineage>
        <taxon>Eukaryota</taxon>
        <taxon>Viridiplantae</taxon>
        <taxon>Streptophyta</taxon>
        <taxon>Embryophyta</taxon>
        <taxon>Tracheophyta</taxon>
        <taxon>Spermatophyta</taxon>
        <taxon>Magnoliopsida</taxon>
        <taxon>Ranunculales</taxon>
        <taxon>Papaveraceae</taxon>
        <taxon>Papaveroideae</taxon>
        <taxon>Papaver</taxon>
    </lineage>
</organism>
<dbReference type="FunFam" id="4.10.950.10:FF:000002">
    <property type="entry name" value="60S ribosomal protein L2"/>
    <property type="match status" value="1"/>
</dbReference>
<dbReference type="GO" id="GO:0003735">
    <property type="term" value="F:structural constituent of ribosome"/>
    <property type="evidence" value="ECO:0007669"/>
    <property type="project" value="InterPro"/>
</dbReference>
<dbReference type="InterPro" id="IPR014726">
    <property type="entry name" value="Ribosomal_uL2_dom3"/>
</dbReference>
<dbReference type="SMART" id="SM01382">
    <property type="entry name" value="Ribosomal_L2_C"/>
    <property type="match status" value="1"/>
</dbReference>
<dbReference type="Gene3D" id="2.30.30.30">
    <property type="match status" value="1"/>
</dbReference>
<comment type="caution">
    <text evidence="5">The sequence shown here is derived from an EMBL/GenBank/DDBJ whole genome shotgun (WGS) entry which is preliminary data.</text>
</comment>